<dbReference type="InterPro" id="IPR011993">
    <property type="entry name" value="PH-like_dom_sf"/>
</dbReference>
<evidence type="ECO:0000313" key="4">
    <source>
        <dbReference type="EMBL" id="KAK7691953.1"/>
    </source>
</evidence>
<dbReference type="Gene3D" id="1.10.555.10">
    <property type="entry name" value="Rho GTPase activation protein"/>
    <property type="match status" value="1"/>
</dbReference>
<feature type="region of interest" description="Disordered" evidence="2">
    <location>
        <begin position="632"/>
        <end position="663"/>
    </location>
</feature>
<protein>
    <recommendedName>
        <fullName evidence="3">Rho-GAP domain-containing protein</fullName>
    </recommendedName>
</protein>
<evidence type="ECO:0000313" key="5">
    <source>
        <dbReference type="Proteomes" id="UP001385951"/>
    </source>
</evidence>
<dbReference type="PANTHER" id="PTHR23176:SF129">
    <property type="entry name" value="RHO GTPASE ACTIVATING PROTEIN AT 16F, ISOFORM E-RELATED"/>
    <property type="match status" value="1"/>
</dbReference>
<feature type="compositionally biased region" description="Basic and acidic residues" evidence="2">
    <location>
        <begin position="305"/>
        <end position="315"/>
    </location>
</feature>
<dbReference type="GO" id="GO:0005096">
    <property type="term" value="F:GTPase activator activity"/>
    <property type="evidence" value="ECO:0007669"/>
    <property type="project" value="UniProtKB-KW"/>
</dbReference>
<dbReference type="Pfam" id="PF00617">
    <property type="entry name" value="RasGEF"/>
    <property type="match status" value="1"/>
</dbReference>
<gene>
    <name evidence="4" type="ORF">QCA50_005358</name>
</gene>
<name>A0AAW0GNY7_9APHY</name>
<feature type="domain" description="Rho-GAP" evidence="3">
    <location>
        <begin position="1887"/>
        <end position="2083"/>
    </location>
</feature>
<dbReference type="EMBL" id="JASBNA010000005">
    <property type="protein sequence ID" value="KAK7691953.1"/>
    <property type="molecule type" value="Genomic_DNA"/>
</dbReference>
<dbReference type="CDD" id="cd00821">
    <property type="entry name" value="PH"/>
    <property type="match status" value="1"/>
</dbReference>
<feature type="region of interest" description="Disordered" evidence="2">
    <location>
        <begin position="2087"/>
        <end position="2150"/>
    </location>
</feature>
<feature type="compositionally biased region" description="Acidic residues" evidence="2">
    <location>
        <begin position="2087"/>
        <end position="2118"/>
    </location>
</feature>
<sequence>MPPRRGAPSNNSLSPLDNGGPSQAQTTPGFLNFPRSASPSGFTGFLSKPTKWFNRSASSGSVTGRTSTSSTEPRSSTSSAGRKPKISHPTDPRPILDSLRPEPGYGSQGGSRSVLDLSLARTATTFDHNHPLPSTRAPSSPSNSGLSKGLGDLRSISRKPWSKSADDLGKISHNVTPVISPIDTTFAGKIEQYRGNRNDSLGSASLHSPSTSPSNSLQGGKHFPFPTITTSDSLTSSPPPKSSSASSPVNTTSPPLTPASGHVHARSHSFTPRLPSKLSAPKLGGLVPPSPKRKGSASSENTSLSDKRDGERERTPTGSASSSRSPFPFSLSSSVGDKMAASPGLLAPPTIIEPDADDDPKNQKRTSQMVFHSGFINRLADFSPATINQRANHSYMSGSGMPSLAKGWKPFKLVLKGSKLYFYKPPSDRSNAMRDLFPTELVVIFEEEGVGKDMFEGIPPDAELDETSRGGKGKDKDDGRRKRAYWGRGTHPNLTIGEGIEKGTFEALVHEAVLATTFLQPTASPGSERYRAEWKDFASTVLLTLPSSAGRARFETEFFRCSSLLLDSSLDEHKQEEVTRIQWLTEQYLTFYDSPADDSAWKNWWSKTLPDVPYVTKSFDTASPSMQVLYTNSPDLTASPSKKGQEFSPNFGTFSPRPENDGRMLSLLDALNDGRVDSSKSSKRQPQSLRNILQRSGLTRDVLVGLDPQLVARSLFLFNQRALHEYVPKDITADLCFEQVSREPTSTGNVQEASTAQPPPSSPLRLFTGSEEQPHWLTKAILLQILISDTPNRPMTSGSMSTSRFSDERAAATSRTHSRSEVISAWARIGELCRRTGDECSWRAIFAALCSRPIARLDKVWKRVDGDAVRSVQSWIYGHDGNPLAANPEIKSIPWAAEGISAIKAAMEESHSVESNVWKVASLTRAKHIFERLRGDFEAARKVPPSTSAEPDDVEAFAAHCEYLAEGGSINGLGAKFTRIEQFISLSLAAEPRRKGSFEPHFWSRPSTHQGFHPLAPLLFPEPLPSVAFLDRSQVARGRVDSNASTINTKDIHYLRELGSLTGDSKNQDPTRLELKNTTIVLFNGELTLLVQPGNDPFPPSQPSSRAPSRPPSDVVDTPLEKTVSRAPSIRVKPGASHGLERKPSQLRRNSLPSLSKKPSFITTDVPSERPIRVVVQAGTLDKLVDVLVEGLQGITVSVSDDNGEIPLTDRKTREARVDVDEYANVWWSVFRSFVTPLVFFELMRKRFLAGGVNHETPSSENISLIVRTRSQILDTMTKWIIHGAGAQDVLDDSALYSAMVDFLRRPTEYLPDDVEDNVKHGLTLLDDMRKVLFTTFTAQTLRPLVRPALVTDHKRSRSIVHAYGAEPPDIDKVNAEELVNNLDAMAGAAFRNVVQEDMFITADILEVQSADRTGWFPSREPPSISDEVEIQCMHSYLHDVEPSSMTSELGQDSLYRLLPPAVRGCIRAFGIIRKWLISKLVGSKLAFKTRRARMELLLQVVEVCRLRSVEGSFDQNPMERPCARSFVEAVTTSAILSVESRMYHRAWQLVAANRFASCDTVFSLLSRPVVKSVSTHTPLTMDIGWLLEKMLEVISMPDVLEAAPQESLNLVNFDKRRTLCNLITHAVHPTLPSKAHHRYESCRQDFERLNNIEHALGSVHFDHRSIREEAHREASQSGASSTPLKKIHRPFQSLVLAQQEKNKKDRALRDRVSREKRQEQQRQDKRDEYLNRAMHHRRPTTSMSKQHRNKKSVSSAFMQFMRPISSAFTSETTSSHGPKRTPAELDFAPSGKPTLVLSIVDARVYQFINTERSFTFQLDTEDGGHYLLQAIDKGDMKKWIDTIEKVSKNAAKRRLTYLGQNSNAQMSEHLLAPGSVSRDPRAVFGVDLNFLLDREAGDQEVQPGAIPSVIERLIEEVDKRGLTEIGIYRVAGAHSEVNTLKEALNRGEWPIDSYTDINAVCDLIKAWFRVLPGGMFPSGQYSEIIAAAAHDASELEVKIANVRKVVQALPDTHFDLLKRLMEHLDRVTDFEEQNQMTADSLSTVFSPNLLRSSNNDISSFFANMGASHRAIKMLITHFHTIFDDAEPDAEQDDSSDVEQYEQFDEPIPEEDEEDEDILSASHGVSEGEEDETLRSDSTPNLESDLSVAA</sequence>
<comment type="caution">
    <text evidence="4">The sequence shown here is derived from an EMBL/GenBank/DDBJ whole genome shotgun (WGS) entry which is preliminary data.</text>
</comment>
<dbReference type="Gene3D" id="1.20.870.10">
    <property type="entry name" value="Son of sevenless (SoS) protein Chain: S domain 1"/>
    <property type="match status" value="1"/>
</dbReference>
<keyword evidence="1" id="KW-0343">GTPase activation</keyword>
<dbReference type="SUPFAM" id="SSF50729">
    <property type="entry name" value="PH domain-like"/>
    <property type="match status" value="1"/>
</dbReference>
<feature type="compositionally biased region" description="Polar residues" evidence="2">
    <location>
        <begin position="136"/>
        <end position="146"/>
    </location>
</feature>
<organism evidence="4 5">
    <name type="scientific">Cerrena zonata</name>
    <dbReference type="NCBI Taxonomy" id="2478898"/>
    <lineage>
        <taxon>Eukaryota</taxon>
        <taxon>Fungi</taxon>
        <taxon>Dikarya</taxon>
        <taxon>Basidiomycota</taxon>
        <taxon>Agaricomycotina</taxon>
        <taxon>Agaricomycetes</taxon>
        <taxon>Polyporales</taxon>
        <taxon>Cerrenaceae</taxon>
        <taxon>Cerrena</taxon>
    </lineage>
</organism>
<dbReference type="InterPro" id="IPR023578">
    <property type="entry name" value="Ras_GEF_dom_sf"/>
</dbReference>
<dbReference type="InterPro" id="IPR001895">
    <property type="entry name" value="RASGEF_cat_dom"/>
</dbReference>
<dbReference type="CDD" id="cd00159">
    <property type="entry name" value="RhoGAP"/>
    <property type="match status" value="1"/>
</dbReference>
<proteinExistence type="predicted"/>
<dbReference type="PANTHER" id="PTHR23176">
    <property type="entry name" value="RHO/RAC/CDC GTPASE-ACTIVATING PROTEIN"/>
    <property type="match status" value="1"/>
</dbReference>
<feature type="compositionally biased region" description="Polar residues" evidence="2">
    <location>
        <begin position="793"/>
        <end position="804"/>
    </location>
</feature>
<reference evidence="4 5" key="1">
    <citation type="submission" date="2022-09" db="EMBL/GenBank/DDBJ databases">
        <authorList>
            <person name="Palmer J.M."/>
        </authorList>
    </citation>
    <scope>NUCLEOTIDE SEQUENCE [LARGE SCALE GENOMIC DNA]</scope>
    <source>
        <strain evidence="4 5">DSM 7382</strain>
    </source>
</reference>
<dbReference type="SMART" id="SM00233">
    <property type="entry name" value="PH"/>
    <property type="match status" value="2"/>
</dbReference>
<feature type="compositionally biased region" description="Low complexity" evidence="2">
    <location>
        <begin position="319"/>
        <end position="334"/>
    </location>
</feature>
<feature type="compositionally biased region" description="Low complexity" evidence="2">
    <location>
        <begin position="226"/>
        <end position="254"/>
    </location>
</feature>
<feature type="region of interest" description="Disordered" evidence="2">
    <location>
        <begin position="1769"/>
        <end position="1788"/>
    </location>
</feature>
<feature type="compositionally biased region" description="Basic residues" evidence="2">
    <location>
        <begin position="1734"/>
        <end position="1750"/>
    </location>
</feature>
<feature type="region of interest" description="Disordered" evidence="2">
    <location>
        <begin position="1"/>
        <end position="364"/>
    </location>
</feature>
<dbReference type="InterPro" id="IPR008936">
    <property type="entry name" value="Rho_GTPase_activation_prot"/>
</dbReference>
<feature type="region of interest" description="Disordered" evidence="2">
    <location>
        <begin position="793"/>
        <end position="813"/>
    </location>
</feature>
<dbReference type="Gene3D" id="2.30.29.30">
    <property type="entry name" value="Pleckstrin-homology domain (PH domain)/Phosphotyrosine-binding domain (PTB)"/>
    <property type="match status" value="1"/>
</dbReference>
<dbReference type="PROSITE" id="PS50238">
    <property type="entry name" value="RHOGAP"/>
    <property type="match status" value="1"/>
</dbReference>
<dbReference type="InterPro" id="IPR036964">
    <property type="entry name" value="RASGEF_cat_dom_sf"/>
</dbReference>
<keyword evidence="5" id="KW-1185">Reference proteome</keyword>
<dbReference type="SUPFAM" id="SSF48366">
    <property type="entry name" value="Ras GEF"/>
    <property type="match status" value="2"/>
</dbReference>
<dbReference type="Pfam" id="PF00620">
    <property type="entry name" value="RhoGAP"/>
    <property type="match status" value="1"/>
</dbReference>
<feature type="compositionally biased region" description="Low complexity" evidence="2">
    <location>
        <begin position="55"/>
        <end position="79"/>
    </location>
</feature>
<feature type="region of interest" description="Disordered" evidence="2">
    <location>
        <begin position="1669"/>
        <end position="1688"/>
    </location>
</feature>
<feature type="region of interest" description="Disordered" evidence="2">
    <location>
        <begin position="1092"/>
        <end position="1163"/>
    </location>
</feature>
<feature type="compositionally biased region" description="Basic and acidic residues" evidence="2">
    <location>
        <begin position="1701"/>
        <end position="1731"/>
    </location>
</feature>
<feature type="compositionally biased region" description="Polar residues" evidence="2">
    <location>
        <begin position="743"/>
        <end position="756"/>
    </location>
</feature>
<dbReference type="SMART" id="SM00324">
    <property type="entry name" value="RhoGAP"/>
    <property type="match status" value="1"/>
</dbReference>
<feature type="compositionally biased region" description="Low complexity" evidence="2">
    <location>
        <begin position="200"/>
        <end position="217"/>
    </location>
</feature>
<evidence type="ECO:0000256" key="1">
    <source>
        <dbReference type="ARBA" id="ARBA00022468"/>
    </source>
</evidence>
<dbReference type="SUPFAM" id="SSF48350">
    <property type="entry name" value="GTPase activation domain, GAP"/>
    <property type="match status" value="1"/>
</dbReference>
<dbReference type="InterPro" id="IPR050729">
    <property type="entry name" value="Rho-GAP"/>
</dbReference>
<dbReference type="GO" id="GO:0005085">
    <property type="term" value="F:guanyl-nucleotide exchange factor activity"/>
    <property type="evidence" value="ECO:0007669"/>
    <property type="project" value="InterPro"/>
</dbReference>
<dbReference type="InterPro" id="IPR000198">
    <property type="entry name" value="RhoGAP_dom"/>
</dbReference>
<dbReference type="GO" id="GO:0005737">
    <property type="term" value="C:cytoplasm"/>
    <property type="evidence" value="ECO:0007669"/>
    <property type="project" value="TreeGrafter"/>
</dbReference>
<evidence type="ECO:0000256" key="2">
    <source>
        <dbReference type="SAM" id="MobiDB-lite"/>
    </source>
</evidence>
<feature type="region of interest" description="Disordered" evidence="2">
    <location>
        <begin position="743"/>
        <end position="762"/>
    </location>
</feature>
<evidence type="ECO:0000259" key="3">
    <source>
        <dbReference type="PROSITE" id="PS50238"/>
    </source>
</evidence>
<dbReference type="InterPro" id="IPR001849">
    <property type="entry name" value="PH_domain"/>
</dbReference>
<feature type="compositionally biased region" description="Polar residues" evidence="2">
    <location>
        <begin position="8"/>
        <end position="41"/>
    </location>
</feature>
<feature type="compositionally biased region" description="Basic and acidic residues" evidence="2">
    <location>
        <begin position="466"/>
        <end position="480"/>
    </location>
</feature>
<dbReference type="Proteomes" id="UP001385951">
    <property type="component" value="Unassembled WGS sequence"/>
</dbReference>
<feature type="region of interest" description="Disordered" evidence="2">
    <location>
        <begin position="1697"/>
        <end position="1750"/>
    </location>
</feature>
<feature type="region of interest" description="Disordered" evidence="2">
    <location>
        <begin position="455"/>
        <end position="484"/>
    </location>
</feature>
<dbReference type="GO" id="GO:0007264">
    <property type="term" value="P:small GTPase-mediated signal transduction"/>
    <property type="evidence" value="ECO:0007669"/>
    <property type="project" value="InterPro"/>
</dbReference>
<dbReference type="Gene3D" id="1.10.840.10">
    <property type="entry name" value="Ras guanine-nucleotide exchange factors catalytic domain"/>
    <property type="match status" value="1"/>
</dbReference>
<feature type="compositionally biased region" description="Polar residues" evidence="2">
    <location>
        <begin position="632"/>
        <end position="653"/>
    </location>
</feature>
<accession>A0AAW0GNY7</accession>